<dbReference type="PROSITE" id="PS51900">
    <property type="entry name" value="CB"/>
    <property type="match status" value="1"/>
</dbReference>
<dbReference type="Pfam" id="PF02899">
    <property type="entry name" value="Phage_int_SAM_1"/>
    <property type="match status" value="1"/>
</dbReference>
<dbReference type="KEGG" id="ast:Asulf_02173"/>
<dbReference type="RefSeq" id="WP_015591722.1">
    <property type="nucleotide sequence ID" value="NC_021169.1"/>
</dbReference>
<name>N0BNB4_9EURY</name>
<evidence type="ECO:0000259" key="5">
    <source>
        <dbReference type="PROSITE" id="PS51898"/>
    </source>
</evidence>
<dbReference type="InterPro" id="IPR004107">
    <property type="entry name" value="Integrase_SAM-like_N"/>
</dbReference>
<dbReference type="InterPro" id="IPR010998">
    <property type="entry name" value="Integrase_recombinase_N"/>
</dbReference>
<accession>N0BNB4</accession>
<reference evidence="7 8" key="1">
    <citation type="journal article" date="2013" name="Genome Announc.">
        <title>Complete Genome Sequence of the Thermophilic and Facultatively Chemolithoautotrophic Sulfate Reducer Archaeoglobus sulfaticallidus Strain PM70-1T.</title>
        <authorList>
            <person name="Stokke R."/>
            <person name="Hocking W.P."/>
            <person name="Steinsbu B.O."/>
            <person name="Steen I.H."/>
        </authorList>
    </citation>
    <scope>NUCLEOTIDE SEQUENCE [LARGE SCALE GENOMIC DNA]</scope>
    <source>
        <strain evidence="7">PM70-1</strain>
    </source>
</reference>
<dbReference type="InterPro" id="IPR002104">
    <property type="entry name" value="Integrase_catalytic"/>
</dbReference>
<evidence type="ECO:0000256" key="3">
    <source>
        <dbReference type="ARBA" id="ARBA00023172"/>
    </source>
</evidence>
<dbReference type="Proteomes" id="UP000013307">
    <property type="component" value="Chromosome"/>
</dbReference>
<dbReference type="SUPFAM" id="SSF56349">
    <property type="entry name" value="DNA breaking-rejoining enzymes"/>
    <property type="match status" value="1"/>
</dbReference>
<keyword evidence="1" id="KW-0229">DNA integration</keyword>
<dbReference type="Gene3D" id="1.10.443.10">
    <property type="entry name" value="Intergrase catalytic core"/>
    <property type="match status" value="1"/>
</dbReference>
<dbReference type="STRING" id="387631.Asulf_02173"/>
<dbReference type="HOGENOM" id="CLU_027562_15_0_2"/>
<dbReference type="GeneID" id="15393805"/>
<proteinExistence type="predicted"/>
<dbReference type="PROSITE" id="PS51898">
    <property type="entry name" value="TYR_RECOMBINASE"/>
    <property type="match status" value="1"/>
</dbReference>
<evidence type="ECO:0000313" key="7">
    <source>
        <dbReference type="EMBL" id="AGK62126.1"/>
    </source>
</evidence>
<dbReference type="AlphaFoldDB" id="N0BNB4"/>
<dbReference type="Pfam" id="PF00589">
    <property type="entry name" value="Phage_integrase"/>
    <property type="match status" value="1"/>
</dbReference>
<dbReference type="OrthoDB" id="142231at2157"/>
<dbReference type="EMBL" id="CP005290">
    <property type="protein sequence ID" value="AGK62126.1"/>
    <property type="molecule type" value="Genomic_DNA"/>
</dbReference>
<sequence length="308" mass="36265">MEALMQTSFLEAFREDCISRGMTSESIRRYISCLRIFLKWLDERNVDVKGVDKFVLRDFLSYLRSKGLKQKTLENYFSAISSFYDFLLYEGVVKGNPVNPVRKRYLNPYKKNKSSEKRVLTVEEASLLVNSIPYIRDKAIVLLLLKTGIRRGELISIDVQDINWEEQSILLKPKAKRSNRVVFFDDETGRILKKWMKVREKLNPKTDALFVNERGERLRRNGVYGAVTKWASMLGFHNPESDNPMDHFTPHTCRHCFTMWLRKSGMRREFIKELRGDSRREAIDIYDHIDKDELRKAYLAHIPKLGVE</sequence>
<evidence type="ECO:0000256" key="1">
    <source>
        <dbReference type="ARBA" id="ARBA00022908"/>
    </source>
</evidence>
<protein>
    <submittedName>
        <fullName evidence="7">Site-specific recombinase XerD</fullName>
    </submittedName>
</protein>
<dbReference type="InterPro" id="IPR044068">
    <property type="entry name" value="CB"/>
</dbReference>
<keyword evidence="8" id="KW-1185">Reference proteome</keyword>
<evidence type="ECO:0000256" key="2">
    <source>
        <dbReference type="ARBA" id="ARBA00023125"/>
    </source>
</evidence>
<evidence type="ECO:0000259" key="6">
    <source>
        <dbReference type="PROSITE" id="PS51900"/>
    </source>
</evidence>
<dbReference type="GO" id="GO:0015074">
    <property type="term" value="P:DNA integration"/>
    <property type="evidence" value="ECO:0007669"/>
    <property type="project" value="UniProtKB-KW"/>
</dbReference>
<keyword evidence="3" id="KW-0233">DNA recombination</keyword>
<dbReference type="Gene3D" id="1.10.150.130">
    <property type="match status" value="1"/>
</dbReference>
<dbReference type="GO" id="GO:0003677">
    <property type="term" value="F:DNA binding"/>
    <property type="evidence" value="ECO:0007669"/>
    <property type="project" value="UniProtKB-UniRule"/>
</dbReference>
<dbReference type="CDD" id="cd00397">
    <property type="entry name" value="DNA_BRE_C"/>
    <property type="match status" value="1"/>
</dbReference>
<dbReference type="GO" id="GO:0006310">
    <property type="term" value="P:DNA recombination"/>
    <property type="evidence" value="ECO:0007669"/>
    <property type="project" value="UniProtKB-KW"/>
</dbReference>
<dbReference type="PANTHER" id="PTHR30349">
    <property type="entry name" value="PHAGE INTEGRASE-RELATED"/>
    <property type="match status" value="1"/>
</dbReference>
<dbReference type="InterPro" id="IPR050090">
    <property type="entry name" value="Tyrosine_recombinase_XerCD"/>
</dbReference>
<dbReference type="PANTHER" id="PTHR30349:SF92">
    <property type="entry name" value="SITE-SPECIFIC RECOMBINASE"/>
    <property type="match status" value="1"/>
</dbReference>
<dbReference type="eggNOG" id="arCOG01241">
    <property type="taxonomic scope" value="Archaea"/>
</dbReference>
<keyword evidence="2 4" id="KW-0238">DNA-binding</keyword>
<gene>
    <name evidence="7" type="ORF">Asulf_02173</name>
</gene>
<organism evidence="7 8">
    <name type="scientific">Archaeoglobus sulfaticallidus PM70-1</name>
    <dbReference type="NCBI Taxonomy" id="387631"/>
    <lineage>
        <taxon>Archaea</taxon>
        <taxon>Methanobacteriati</taxon>
        <taxon>Methanobacteriota</taxon>
        <taxon>Archaeoglobi</taxon>
        <taxon>Archaeoglobales</taxon>
        <taxon>Archaeoglobaceae</taxon>
        <taxon>Archaeoglobus</taxon>
    </lineage>
</organism>
<feature type="domain" description="Tyr recombinase" evidence="5">
    <location>
        <begin position="115"/>
        <end position="299"/>
    </location>
</feature>
<evidence type="ECO:0000313" key="8">
    <source>
        <dbReference type="Proteomes" id="UP000013307"/>
    </source>
</evidence>
<evidence type="ECO:0000256" key="4">
    <source>
        <dbReference type="PROSITE-ProRule" id="PRU01248"/>
    </source>
</evidence>
<feature type="domain" description="Core-binding (CB)" evidence="6">
    <location>
        <begin position="4"/>
        <end position="88"/>
    </location>
</feature>
<dbReference type="InterPro" id="IPR011010">
    <property type="entry name" value="DNA_brk_join_enz"/>
</dbReference>
<dbReference type="InterPro" id="IPR013762">
    <property type="entry name" value="Integrase-like_cat_sf"/>
</dbReference>